<evidence type="ECO:0000313" key="2">
    <source>
        <dbReference type="Proteomes" id="UP001161388"/>
    </source>
</evidence>
<keyword evidence="2" id="KW-1185">Reference proteome</keyword>
<name>A0ABQ5VGE4_9RHOB</name>
<dbReference type="EMBL" id="BSNL01000001">
    <property type="protein sequence ID" value="GLQ26165.1"/>
    <property type="molecule type" value="Genomic_DNA"/>
</dbReference>
<proteinExistence type="predicted"/>
<reference evidence="1" key="2">
    <citation type="submission" date="2023-01" db="EMBL/GenBank/DDBJ databases">
        <title>Draft genome sequence of Sulfitobacter pacificus strain NBRC 109915.</title>
        <authorList>
            <person name="Sun Q."/>
            <person name="Mori K."/>
        </authorList>
    </citation>
    <scope>NUCLEOTIDE SEQUENCE</scope>
    <source>
        <strain evidence="1">NBRC 109915</strain>
    </source>
</reference>
<organism evidence="1 2">
    <name type="scientific">Sulfitobacter pacificus</name>
    <dbReference type="NCBI Taxonomy" id="1499314"/>
    <lineage>
        <taxon>Bacteria</taxon>
        <taxon>Pseudomonadati</taxon>
        <taxon>Pseudomonadota</taxon>
        <taxon>Alphaproteobacteria</taxon>
        <taxon>Rhodobacterales</taxon>
        <taxon>Roseobacteraceae</taxon>
        <taxon>Sulfitobacter</taxon>
    </lineage>
</organism>
<reference evidence="1" key="1">
    <citation type="journal article" date="2014" name="Int. J. Syst. Evol. Microbiol.">
        <title>Complete genome of a new Firmicutes species belonging to the dominant human colonic microbiota ('Ruminococcus bicirculans') reveals two chromosomes and a selective capacity to utilize plant glucans.</title>
        <authorList>
            <consortium name="NISC Comparative Sequencing Program"/>
            <person name="Wegmann U."/>
            <person name="Louis P."/>
            <person name="Goesmann A."/>
            <person name="Henrissat B."/>
            <person name="Duncan S.H."/>
            <person name="Flint H.J."/>
        </authorList>
    </citation>
    <scope>NUCLEOTIDE SEQUENCE</scope>
    <source>
        <strain evidence="1">NBRC 109915</strain>
    </source>
</reference>
<gene>
    <name evidence="1" type="ORF">GCM10007927_09680</name>
</gene>
<evidence type="ECO:0000313" key="1">
    <source>
        <dbReference type="EMBL" id="GLQ26165.1"/>
    </source>
</evidence>
<sequence>MTFPTKVAALPHCCHMRNDTDPNKRDMTGPSKMTAIITGAAGSIAYWESASRPMAQRAFGTDGSFQQTSQTRFASLSAFAANSNHAPSHLDWADSWDAGVDFLFRIAGAR</sequence>
<accession>A0ABQ5VGE4</accession>
<comment type="caution">
    <text evidence="1">The sequence shown here is derived from an EMBL/GenBank/DDBJ whole genome shotgun (WGS) entry which is preliminary data.</text>
</comment>
<dbReference type="Proteomes" id="UP001161388">
    <property type="component" value="Unassembled WGS sequence"/>
</dbReference>
<protein>
    <submittedName>
        <fullName evidence="1">Uncharacterized protein</fullName>
    </submittedName>
</protein>